<keyword evidence="9 12" id="KW-0132">Cell division</keyword>
<protein>
    <recommendedName>
        <fullName evidence="4 9">Trigger factor</fullName>
        <shortName evidence="9">TF</shortName>
        <ecNumber evidence="3 9">5.2.1.8</ecNumber>
    </recommendedName>
    <alternativeName>
        <fullName evidence="8 9">PPIase</fullName>
    </alternativeName>
</protein>
<organism evidence="13 15">
    <name type="scientific">Chlamydia suis</name>
    <dbReference type="NCBI Taxonomy" id="83559"/>
    <lineage>
        <taxon>Bacteria</taxon>
        <taxon>Pseudomonadati</taxon>
        <taxon>Chlamydiota</taxon>
        <taxon>Chlamydiia</taxon>
        <taxon>Chlamydiales</taxon>
        <taxon>Chlamydiaceae</taxon>
        <taxon>Chlamydia/Chlamydophila group</taxon>
        <taxon>Chlamydia</taxon>
    </lineage>
</organism>
<name>A0AAQ0ELS5_9CHLA</name>
<dbReference type="InterPro" id="IPR036611">
    <property type="entry name" value="Trigger_fac_ribosome-bd_sf"/>
</dbReference>
<dbReference type="EMBL" id="CP035278">
    <property type="protein sequence ID" value="QHP82962.1"/>
    <property type="molecule type" value="Genomic_DNA"/>
</dbReference>
<dbReference type="NCBIfam" id="TIGR00115">
    <property type="entry name" value="tig"/>
    <property type="match status" value="1"/>
</dbReference>
<evidence type="ECO:0000313" key="15">
    <source>
        <dbReference type="Proteomes" id="UP000825134"/>
    </source>
</evidence>
<evidence type="ECO:0000313" key="14">
    <source>
        <dbReference type="Proteomes" id="UP000512184"/>
    </source>
</evidence>
<comment type="subcellular location">
    <subcellularLocation>
        <location evidence="9">Cytoplasm</location>
    </subcellularLocation>
    <text evidence="9">About half TF is bound to the ribosome near the polypeptide exit tunnel while the other half is free in the cytoplasm.</text>
</comment>
<dbReference type="GO" id="GO:0005737">
    <property type="term" value="C:cytoplasm"/>
    <property type="evidence" value="ECO:0007669"/>
    <property type="project" value="UniProtKB-SubCell"/>
</dbReference>
<dbReference type="EC" id="5.2.1.8" evidence="3 9"/>
<evidence type="ECO:0000256" key="5">
    <source>
        <dbReference type="ARBA" id="ARBA00023110"/>
    </source>
</evidence>
<feature type="domain" description="Trigger factor ribosome-binding bacterial" evidence="10">
    <location>
        <begin position="12"/>
        <end position="158"/>
    </location>
</feature>
<evidence type="ECO:0000256" key="2">
    <source>
        <dbReference type="ARBA" id="ARBA00005464"/>
    </source>
</evidence>
<dbReference type="InterPro" id="IPR008880">
    <property type="entry name" value="Trigger_fac_C"/>
</dbReference>
<dbReference type="RefSeq" id="WP_080122589.1">
    <property type="nucleotide sequence ID" value="NZ_CP035278.1"/>
</dbReference>
<dbReference type="HAMAP" id="MF_00303">
    <property type="entry name" value="Trigger_factor_Tig"/>
    <property type="match status" value="1"/>
</dbReference>
<dbReference type="EMBL" id="CP063185">
    <property type="protein sequence ID" value="QYC74682.1"/>
    <property type="molecule type" value="Genomic_DNA"/>
</dbReference>
<dbReference type="InterPro" id="IPR046357">
    <property type="entry name" value="PPIase_dom_sf"/>
</dbReference>
<comment type="similarity">
    <text evidence="2 9">Belongs to the FKBP-type PPIase family. Tig subfamily.</text>
</comment>
<dbReference type="InterPro" id="IPR037041">
    <property type="entry name" value="Trigger_fac_C_sf"/>
</dbReference>
<sequence>MSSRDFSNDLFSINIEETAGCVVSAKVQANPLVTQKCHKEALKTVKKNIVLPGFRKGKAPDNIIEARYSSQVEKELRQLLLRDSFEALSQLCDRKPLSSKAVRSSTVDSCSAVSGGTVSFLYEAFPIIPSLPWEQLALPEPEPVKEISDEDLENGLKNVSYFFATKTPVTRPSQEGDFVSLSLYVSKKGALNSTPTAIFENKYFKISEEDMTDSFKAKFLNVSTGHRVEEEIGSKDIQSFLNGDLLTFTVNAVIEISSPEMDDEKARQLQAESLEDLKNKLRVQLEKQAKEAQYQKRFSAAEDALAQLVDFDLPQSLLKEREELLSREKLLNARLVKYCSDSELEEQKHTLLEEAKADARKAVKLLFLTQKVFSEKGLSISREELQYMMDVCSRERFGAHPPKDISNQMIQELVLVARDRLTYRKAIEAVSSEKKDLEVIPS</sequence>
<dbReference type="Proteomes" id="UP000825134">
    <property type="component" value="Chromosome"/>
</dbReference>
<dbReference type="GO" id="GO:0044183">
    <property type="term" value="F:protein folding chaperone"/>
    <property type="evidence" value="ECO:0007669"/>
    <property type="project" value="TreeGrafter"/>
</dbReference>
<dbReference type="PIRSF" id="PIRSF003095">
    <property type="entry name" value="Trigger_factor"/>
    <property type="match status" value="1"/>
</dbReference>
<dbReference type="SUPFAM" id="SSF109998">
    <property type="entry name" value="Triger factor/SurA peptide-binding domain-like"/>
    <property type="match status" value="1"/>
</dbReference>
<dbReference type="Proteomes" id="UP000512184">
    <property type="component" value="Chromosome"/>
</dbReference>
<comment type="function">
    <text evidence="9">Involved in protein export. Acts as a chaperone by maintaining the newly synthesized protein in an open conformation. Functions as a peptidyl-prolyl cis-trans isomerase.</text>
</comment>
<dbReference type="Pfam" id="PF05698">
    <property type="entry name" value="Trigger_C"/>
    <property type="match status" value="1"/>
</dbReference>
<dbReference type="InterPro" id="IPR008881">
    <property type="entry name" value="Trigger_fac_ribosome-bd_bac"/>
</dbReference>
<reference evidence="13" key="2">
    <citation type="journal article" date="2021" name="Front. Microbiol.">
        <title>Generation of Tetracycline and Rifamycin Resistant Chlamydia Suis Recombinants.</title>
        <authorList>
            <person name="Marti H."/>
            <person name="Bommana S."/>
            <person name="Read T.D."/>
            <person name="Pesch T."/>
            <person name="Prahauser B."/>
            <person name="Dean D."/>
            <person name="Borel N."/>
        </authorList>
    </citation>
    <scope>NUCLEOTIDE SEQUENCE</scope>
    <source>
        <strain evidence="13">208.1</strain>
    </source>
</reference>
<dbReference type="Gene3D" id="3.30.70.1050">
    <property type="entry name" value="Trigger factor ribosome-binding domain"/>
    <property type="match status" value="1"/>
</dbReference>
<dbReference type="GO" id="GO:0003755">
    <property type="term" value="F:peptidyl-prolyl cis-trans isomerase activity"/>
    <property type="evidence" value="ECO:0007669"/>
    <property type="project" value="UniProtKB-UniRule"/>
</dbReference>
<comment type="domain">
    <text evidence="9">Consists of 3 domains; the N-terminus binds the ribosome, the middle domain has PPIase activity, while the C-terminus has intrinsic chaperone activity on its own.</text>
</comment>
<dbReference type="InterPro" id="IPR027304">
    <property type="entry name" value="Trigger_fact/SurA_dom_sf"/>
</dbReference>
<dbReference type="GO" id="GO:0051301">
    <property type="term" value="P:cell division"/>
    <property type="evidence" value="ECO:0007669"/>
    <property type="project" value="UniProtKB-KW"/>
</dbReference>
<evidence type="ECO:0000313" key="12">
    <source>
        <dbReference type="EMBL" id="QHP82962.1"/>
    </source>
</evidence>
<dbReference type="PANTHER" id="PTHR30560:SF3">
    <property type="entry name" value="TRIGGER FACTOR-LIKE PROTEIN TIG, CHLOROPLASTIC"/>
    <property type="match status" value="1"/>
</dbReference>
<evidence type="ECO:0000256" key="3">
    <source>
        <dbReference type="ARBA" id="ARBA00013194"/>
    </source>
</evidence>
<dbReference type="Gene3D" id="1.10.3120.10">
    <property type="entry name" value="Trigger factor, C-terminal domain"/>
    <property type="match status" value="1"/>
</dbReference>
<evidence type="ECO:0000256" key="7">
    <source>
        <dbReference type="ARBA" id="ARBA00023235"/>
    </source>
</evidence>
<feature type="domain" description="Trigger factor C-terminal" evidence="11">
    <location>
        <begin position="273"/>
        <end position="430"/>
    </location>
</feature>
<evidence type="ECO:0000256" key="8">
    <source>
        <dbReference type="ARBA" id="ARBA00029986"/>
    </source>
</evidence>
<keyword evidence="7 9" id="KW-0413">Isomerase</keyword>
<dbReference type="GO" id="GO:0051083">
    <property type="term" value="P:'de novo' cotranslational protein folding"/>
    <property type="evidence" value="ECO:0007669"/>
    <property type="project" value="TreeGrafter"/>
</dbReference>
<keyword evidence="9" id="KW-0131">Cell cycle</keyword>
<evidence type="ECO:0000256" key="6">
    <source>
        <dbReference type="ARBA" id="ARBA00023186"/>
    </source>
</evidence>
<evidence type="ECO:0000313" key="13">
    <source>
        <dbReference type="EMBL" id="QYC74682.1"/>
    </source>
</evidence>
<dbReference type="PANTHER" id="PTHR30560">
    <property type="entry name" value="TRIGGER FACTOR CHAPERONE AND PEPTIDYL-PROLYL CIS/TRANS ISOMERASE"/>
    <property type="match status" value="1"/>
</dbReference>
<evidence type="ECO:0000256" key="4">
    <source>
        <dbReference type="ARBA" id="ARBA00016902"/>
    </source>
</evidence>
<evidence type="ECO:0000256" key="9">
    <source>
        <dbReference type="HAMAP-Rule" id="MF_00303"/>
    </source>
</evidence>
<reference evidence="12 14" key="1">
    <citation type="submission" date="2019-01" db="EMBL/GenBank/DDBJ databases">
        <title>Whole genome sequencing and annotation enables comparative genome analysis that reveals unique features of the Chlamydia suis R19 Genome.</title>
        <authorList>
            <person name="Dimond Z.E."/>
        </authorList>
    </citation>
    <scope>NUCLEOTIDE SEQUENCE [LARGE SCALE GENOMIC DNA]</scope>
    <source>
        <strain evidence="12 14">R19</strain>
    </source>
</reference>
<dbReference type="GO" id="GO:0043335">
    <property type="term" value="P:protein unfolding"/>
    <property type="evidence" value="ECO:0007669"/>
    <property type="project" value="TreeGrafter"/>
</dbReference>
<keyword evidence="9" id="KW-0963">Cytoplasm</keyword>
<dbReference type="Pfam" id="PF05697">
    <property type="entry name" value="Trigger_N"/>
    <property type="match status" value="1"/>
</dbReference>
<keyword evidence="5 9" id="KW-0697">Rotamase</keyword>
<evidence type="ECO:0000259" key="11">
    <source>
        <dbReference type="Pfam" id="PF05698"/>
    </source>
</evidence>
<evidence type="ECO:0000256" key="1">
    <source>
        <dbReference type="ARBA" id="ARBA00000971"/>
    </source>
</evidence>
<dbReference type="Gene3D" id="3.10.50.40">
    <property type="match status" value="1"/>
</dbReference>
<gene>
    <name evidence="9 12" type="primary">tig</name>
    <name evidence="12" type="ORF">Chls_087</name>
    <name evidence="13" type="ORF">INQ84_01610</name>
</gene>
<dbReference type="AlphaFoldDB" id="A0AAQ0ELS5"/>
<evidence type="ECO:0000259" key="10">
    <source>
        <dbReference type="Pfam" id="PF05697"/>
    </source>
</evidence>
<comment type="catalytic activity">
    <reaction evidence="1 9">
        <text>[protein]-peptidylproline (omega=180) = [protein]-peptidylproline (omega=0)</text>
        <dbReference type="Rhea" id="RHEA:16237"/>
        <dbReference type="Rhea" id="RHEA-COMP:10747"/>
        <dbReference type="Rhea" id="RHEA-COMP:10748"/>
        <dbReference type="ChEBI" id="CHEBI:83833"/>
        <dbReference type="ChEBI" id="CHEBI:83834"/>
        <dbReference type="EC" id="5.2.1.8"/>
    </reaction>
</comment>
<dbReference type="InterPro" id="IPR005215">
    <property type="entry name" value="Trig_fac"/>
</dbReference>
<keyword evidence="6 9" id="KW-0143">Chaperone</keyword>
<accession>A0AAQ0ELS5</accession>
<dbReference type="GO" id="GO:0015031">
    <property type="term" value="P:protein transport"/>
    <property type="evidence" value="ECO:0007669"/>
    <property type="project" value="UniProtKB-UniRule"/>
</dbReference>
<dbReference type="SUPFAM" id="SSF102735">
    <property type="entry name" value="Trigger factor ribosome-binding domain"/>
    <property type="match status" value="1"/>
</dbReference>
<proteinExistence type="inferred from homology"/>
<keyword evidence="14" id="KW-1185">Reference proteome</keyword>
<dbReference type="GO" id="GO:0043022">
    <property type="term" value="F:ribosome binding"/>
    <property type="evidence" value="ECO:0007669"/>
    <property type="project" value="TreeGrafter"/>
</dbReference>